<feature type="domain" description="Rhodanese" evidence="1">
    <location>
        <begin position="114"/>
        <end position="159"/>
    </location>
</feature>
<comment type="caution">
    <text evidence="2">The sequence shown here is derived from an EMBL/GenBank/DDBJ whole genome shotgun (WGS) entry which is preliminary data.</text>
</comment>
<dbReference type="InParanoid" id="A0A7X0JXX8"/>
<organism evidence="2 3">
    <name type="scientific">Pseudoteredinibacter isoporae</name>
    <dbReference type="NCBI Taxonomy" id="570281"/>
    <lineage>
        <taxon>Bacteria</taxon>
        <taxon>Pseudomonadati</taxon>
        <taxon>Pseudomonadota</taxon>
        <taxon>Gammaproteobacteria</taxon>
        <taxon>Cellvibrionales</taxon>
        <taxon>Cellvibrionaceae</taxon>
        <taxon>Pseudoteredinibacter</taxon>
    </lineage>
</organism>
<dbReference type="Pfam" id="PF22741">
    <property type="entry name" value="PTP-NADK"/>
    <property type="match status" value="1"/>
</dbReference>
<dbReference type="RefSeq" id="WP_166848241.1">
    <property type="nucleotide sequence ID" value="NZ_JAAONY010000003.1"/>
</dbReference>
<reference evidence="2 3" key="1">
    <citation type="submission" date="2020-08" db="EMBL/GenBank/DDBJ databases">
        <title>Genomic Encyclopedia of Type Strains, Phase IV (KMG-IV): sequencing the most valuable type-strain genomes for metagenomic binning, comparative biology and taxonomic classification.</title>
        <authorList>
            <person name="Goeker M."/>
        </authorList>
    </citation>
    <scope>NUCLEOTIDE SEQUENCE [LARGE SCALE GENOMIC DNA]</scope>
    <source>
        <strain evidence="2 3">DSM 22368</strain>
    </source>
</reference>
<dbReference type="InterPro" id="IPR001763">
    <property type="entry name" value="Rhodanese-like_dom"/>
</dbReference>
<dbReference type="InterPro" id="IPR029021">
    <property type="entry name" value="Prot-tyrosine_phosphatase-like"/>
</dbReference>
<dbReference type="PROSITE" id="PS51257">
    <property type="entry name" value="PROKAR_LIPOPROTEIN"/>
    <property type="match status" value="1"/>
</dbReference>
<protein>
    <submittedName>
        <fullName evidence="2">Uncharacterized protein (TIGR01244 family)</fullName>
    </submittedName>
</protein>
<dbReference type="PROSITE" id="PS50206">
    <property type="entry name" value="RHODANESE_3"/>
    <property type="match status" value="1"/>
</dbReference>
<dbReference type="AlphaFoldDB" id="A0A7X0JXX8"/>
<dbReference type="Proteomes" id="UP000528457">
    <property type="component" value="Unassembled WGS sequence"/>
</dbReference>
<dbReference type="InterPro" id="IPR055214">
    <property type="entry name" value="PTP-NADK"/>
</dbReference>
<evidence type="ECO:0000259" key="1">
    <source>
        <dbReference type="PROSITE" id="PS50206"/>
    </source>
</evidence>
<gene>
    <name evidence="2" type="ORF">HNR48_003613</name>
</gene>
<keyword evidence="3" id="KW-1185">Reference proteome</keyword>
<proteinExistence type="predicted"/>
<dbReference type="SUPFAM" id="SSF52799">
    <property type="entry name" value="(Phosphotyrosine protein) phosphatases II"/>
    <property type="match status" value="1"/>
</dbReference>
<name>A0A7X0JXX8_9GAMM</name>
<evidence type="ECO:0000313" key="2">
    <source>
        <dbReference type="EMBL" id="MBB6523311.1"/>
    </source>
</evidence>
<dbReference type="Gene3D" id="3.90.190.10">
    <property type="entry name" value="Protein tyrosine phosphatase superfamily"/>
    <property type="match status" value="1"/>
</dbReference>
<accession>A0A7X0JXX8</accession>
<evidence type="ECO:0000313" key="3">
    <source>
        <dbReference type="Proteomes" id="UP000528457"/>
    </source>
</evidence>
<sequence>MFYGFSRRVLGGSNSQRVLIVALALVSLFLAACGSSQSQKAASSNEAVFKAAVQASDVEGFRQLGPVYAGGLPTSEQLKSFAAKGVKTVIDFRKPSEGLEQEQAELAALGVNYVNIPLGRELAPAEAQEKFAQAFAAAKGEKVLLHCRSGNRVGMVWSLYQIANGVDAELAIEQGRAMGMKSGFEKAVRASITKE</sequence>
<dbReference type="EMBL" id="JACHHT010000003">
    <property type="protein sequence ID" value="MBB6523311.1"/>
    <property type="molecule type" value="Genomic_DNA"/>
</dbReference>